<dbReference type="AlphaFoldDB" id="A0A164PK82"/>
<dbReference type="Proteomes" id="UP000076722">
    <property type="component" value="Unassembled WGS sequence"/>
</dbReference>
<feature type="transmembrane region" description="Helical" evidence="1">
    <location>
        <begin position="44"/>
        <end position="63"/>
    </location>
</feature>
<keyword evidence="1" id="KW-0812">Transmembrane</keyword>
<evidence type="ECO:0000313" key="3">
    <source>
        <dbReference type="EMBL" id="KZS88811.1"/>
    </source>
</evidence>
<gene>
    <name evidence="3" type="ORF">SISNIDRAFT_459432</name>
</gene>
<feature type="signal peptide" evidence="2">
    <location>
        <begin position="1"/>
        <end position="20"/>
    </location>
</feature>
<proteinExistence type="predicted"/>
<name>A0A164PK82_9AGAM</name>
<organism evidence="3 4">
    <name type="scientific">Sistotremastrum niveocremeum HHB9708</name>
    <dbReference type="NCBI Taxonomy" id="1314777"/>
    <lineage>
        <taxon>Eukaryota</taxon>
        <taxon>Fungi</taxon>
        <taxon>Dikarya</taxon>
        <taxon>Basidiomycota</taxon>
        <taxon>Agaricomycotina</taxon>
        <taxon>Agaricomycetes</taxon>
        <taxon>Sistotremastrales</taxon>
        <taxon>Sistotremastraceae</taxon>
        <taxon>Sertulicium</taxon>
        <taxon>Sertulicium niveocremeum</taxon>
    </lineage>
</organism>
<feature type="chain" id="PRO_5007852291" evidence="2">
    <location>
        <begin position="21"/>
        <end position="134"/>
    </location>
</feature>
<keyword evidence="1" id="KW-0472">Membrane</keyword>
<accession>A0A164PK82</accession>
<keyword evidence="2" id="KW-0732">Signal</keyword>
<reference evidence="3 4" key="1">
    <citation type="journal article" date="2016" name="Mol. Biol. Evol.">
        <title>Comparative Genomics of Early-Diverging Mushroom-Forming Fungi Provides Insights into the Origins of Lignocellulose Decay Capabilities.</title>
        <authorList>
            <person name="Nagy L.G."/>
            <person name="Riley R."/>
            <person name="Tritt A."/>
            <person name="Adam C."/>
            <person name="Daum C."/>
            <person name="Floudas D."/>
            <person name="Sun H."/>
            <person name="Yadav J.S."/>
            <person name="Pangilinan J."/>
            <person name="Larsson K.H."/>
            <person name="Matsuura K."/>
            <person name="Barry K."/>
            <person name="Labutti K."/>
            <person name="Kuo R."/>
            <person name="Ohm R.A."/>
            <person name="Bhattacharya S.S."/>
            <person name="Shirouzu T."/>
            <person name="Yoshinaga Y."/>
            <person name="Martin F.M."/>
            <person name="Grigoriev I.V."/>
            <person name="Hibbett D.S."/>
        </authorList>
    </citation>
    <scope>NUCLEOTIDE SEQUENCE [LARGE SCALE GENOMIC DNA]</scope>
    <source>
        <strain evidence="3 4">HHB9708</strain>
    </source>
</reference>
<protein>
    <submittedName>
        <fullName evidence="3">Uncharacterized protein</fullName>
    </submittedName>
</protein>
<keyword evidence="4" id="KW-1185">Reference proteome</keyword>
<keyword evidence="1" id="KW-1133">Transmembrane helix</keyword>
<sequence length="134" mass="15183">MMSLLAIFCVLALTLRPVRAQERCFENAFGDVNCSNPLSTGVRVAIAIGSSIFLLTLLSFFYVQRRRRINAYNQRFVTTPVYAQQTGTYPLQQQNLGYQVNGAYDRRSYPAPNVQAPEPAYMVVMYSETQQVRA</sequence>
<dbReference type="EMBL" id="KV419433">
    <property type="protein sequence ID" value="KZS88811.1"/>
    <property type="molecule type" value="Genomic_DNA"/>
</dbReference>
<evidence type="ECO:0000256" key="1">
    <source>
        <dbReference type="SAM" id="Phobius"/>
    </source>
</evidence>
<evidence type="ECO:0000313" key="4">
    <source>
        <dbReference type="Proteomes" id="UP000076722"/>
    </source>
</evidence>
<evidence type="ECO:0000256" key="2">
    <source>
        <dbReference type="SAM" id="SignalP"/>
    </source>
</evidence>